<reference evidence="1" key="2">
    <citation type="journal article" date="2015" name="Data Brief">
        <title>Shoot transcriptome of the giant reed, Arundo donax.</title>
        <authorList>
            <person name="Barrero R.A."/>
            <person name="Guerrero F.D."/>
            <person name="Moolhuijzen P."/>
            <person name="Goolsby J.A."/>
            <person name="Tidwell J."/>
            <person name="Bellgard S.E."/>
            <person name="Bellgard M.I."/>
        </authorList>
    </citation>
    <scope>NUCLEOTIDE SEQUENCE</scope>
    <source>
        <tissue evidence="1">Shoot tissue taken approximately 20 cm above the soil surface</tissue>
    </source>
</reference>
<protein>
    <submittedName>
        <fullName evidence="1">Uncharacterized protein</fullName>
    </submittedName>
</protein>
<dbReference type="AlphaFoldDB" id="A0A0A9C1I3"/>
<reference evidence="1" key="1">
    <citation type="submission" date="2014-09" db="EMBL/GenBank/DDBJ databases">
        <authorList>
            <person name="Magalhaes I.L.F."/>
            <person name="Oliveira U."/>
            <person name="Santos F.R."/>
            <person name="Vidigal T.H.D.A."/>
            <person name="Brescovit A.D."/>
            <person name="Santos A.J."/>
        </authorList>
    </citation>
    <scope>NUCLEOTIDE SEQUENCE</scope>
    <source>
        <tissue evidence="1">Shoot tissue taken approximately 20 cm above the soil surface</tissue>
    </source>
</reference>
<proteinExistence type="predicted"/>
<organism evidence="1">
    <name type="scientific">Arundo donax</name>
    <name type="common">Giant reed</name>
    <name type="synonym">Donax arundinaceus</name>
    <dbReference type="NCBI Taxonomy" id="35708"/>
    <lineage>
        <taxon>Eukaryota</taxon>
        <taxon>Viridiplantae</taxon>
        <taxon>Streptophyta</taxon>
        <taxon>Embryophyta</taxon>
        <taxon>Tracheophyta</taxon>
        <taxon>Spermatophyta</taxon>
        <taxon>Magnoliopsida</taxon>
        <taxon>Liliopsida</taxon>
        <taxon>Poales</taxon>
        <taxon>Poaceae</taxon>
        <taxon>PACMAD clade</taxon>
        <taxon>Arundinoideae</taxon>
        <taxon>Arundineae</taxon>
        <taxon>Arundo</taxon>
    </lineage>
</organism>
<sequence length="53" mass="6101">MGLAALPSNSLRNCWYSTLFWYISLLNGNNQGIFFHVSSQTKLVILENKYYAI</sequence>
<evidence type="ECO:0000313" key="1">
    <source>
        <dbReference type="EMBL" id="JAD65397.1"/>
    </source>
</evidence>
<dbReference type="EMBL" id="GBRH01232498">
    <property type="protein sequence ID" value="JAD65397.1"/>
    <property type="molecule type" value="Transcribed_RNA"/>
</dbReference>
<name>A0A0A9C1I3_ARUDO</name>
<accession>A0A0A9C1I3</accession>